<dbReference type="EMBL" id="CP159485">
    <property type="protein sequence ID" value="XCI28203.1"/>
    <property type="molecule type" value="Genomic_DNA"/>
</dbReference>
<feature type="transmembrane region" description="Helical" evidence="1">
    <location>
        <begin position="39"/>
        <end position="60"/>
    </location>
</feature>
<feature type="transmembrane region" description="Helical" evidence="1">
    <location>
        <begin position="114"/>
        <end position="136"/>
    </location>
</feature>
<sequence>MITKSRLYFRELWVIFIPVWLGLLGTVGLILGISSIEPILFVPYIVLITLMTIKESELVFYMDIDLIRVLPIEKKQVSLTIVLTFLISLFLGGAVNVLNYVIALHSGFVEEAFLIWWFLGVALPLVMCGTFVVLPNAIFNIRVIWKNILSYILVFVGVTLGIIMHLFLPLVVVLPLSTICYLAAFYTVIKAYKTITLQLKYPEE</sequence>
<organism evidence="2">
    <name type="scientific">Proteinivorax hydrogeniformans</name>
    <dbReference type="NCBI Taxonomy" id="1826727"/>
    <lineage>
        <taxon>Bacteria</taxon>
        <taxon>Bacillati</taxon>
        <taxon>Bacillota</taxon>
        <taxon>Clostridia</taxon>
        <taxon>Eubacteriales</taxon>
        <taxon>Proteinivoracaceae</taxon>
        <taxon>Proteinivorax</taxon>
    </lineage>
</organism>
<reference evidence="2" key="2">
    <citation type="submission" date="2024-06" db="EMBL/GenBank/DDBJ databases">
        <authorList>
            <person name="Petrova K.O."/>
            <person name="Toshchakov S.V."/>
            <person name="Boltjanskaja Y.V."/>
            <person name="Kevbrin V.V."/>
        </authorList>
    </citation>
    <scope>NUCLEOTIDE SEQUENCE</scope>
    <source>
        <strain evidence="2">Z-710</strain>
    </source>
</reference>
<feature type="transmembrane region" description="Helical" evidence="1">
    <location>
        <begin position="12"/>
        <end position="33"/>
    </location>
</feature>
<accession>A0AAU8HT83</accession>
<dbReference type="AlphaFoldDB" id="A0AAU8HT83"/>
<keyword evidence="1" id="KW-0472">Membrane</keyword>
<reference evidence="2" key="1">
    <citation type="journal article" date="2018" name="Antonie Van Leeuwenhoek">
        <title>Proteinivorax hydrogeniformans sp. nov., an anaerobic, haloalkaliphilic bacterium fermenting proteinaceous compounds with high hydrogen production.</title>
        <authorList>
            <person name="Boltyanskaya Y."/>
            <person name="Detkova E."/>
            <person name="Pimenov N."/>
            <person name="Kevbrin V."/>
        </authorList>
    </citation>
    <scope>NUCLEOTIDE SEQUENCE</scope>
    <source>
        <strain evidence="2">Z-710</strain>
    </source>
</reference>
<proteinExistence type="predicted"/>
<protein>
    <submittedName>
        <fullName evidence="2">Uncharacterized protein</fullName>
    </submittedName>
</protein>
<feature type="transmembrane region" description="Helical" evidence="1">
    <location>
        <begin position="81"/>
        <end position="102"/>
    </location>
</feature>
<name>A0AAU8HT83_9FIRM</name>
<evidence type="ECO:0000256" key="1">
    <source>
        <dbReference type="SAM" id="Phobius"/>
    </source>
</evidence>
<feature type="transmembrane region" description="Helical" evidence="1">
    <location>
        <begin position="174"/>
        <end position="192"/>
    </location>
</feature>
<evidence type="ECO:0000313" key="2">
    <source>
        <dbReference type="EMBL" id="XCI28203.1"/>
    </source>
</evidence>
<dbReference type="RefSeq" id="WP_353892779.1">
    <property type="nucleotide sequence ID" value="NZ_CP159485.1"/>
</dbReference>
<keyword evidence="1" id="KW-1133">Transmembrane helix</keyword>
<keyword evidence="1" id="KW-0812">Transmembrane</keyword>
<feature type="transmembrane region" description="Helical" evidence="1">
    <location>
        <begin position="148"/>
        <end position="168"/>
    </location>
</feature>
<gene>
    <name evidence="2" type="ORF">PRVXH_002153</name>
</gene>